<accession>A0ABM7UGS9</accession>
<evidence type="ECO:0000256" key="2">
    <source>
        <dbReference type="ARBA" id="ARBA00023125"/>
    </source>
</evidence>
<dbReference type="RefSeq" id="WP_109020863.1">
    <property type="nucleotide sequence ID" value="NZ_AP025028.1"/>
</dbReference>
<evidence type="ECO:0000256" key="4">
    <source>
        <dbReference type="PROSITE-ProRule" id="PRU00169"/>
    </source>
</evidence>
<dbReference type="PROSITE" id="PS01124">
    <property type="entry name" value="HTH_ARAC_FAMILY_2"/>
    <property type="match status" value="1"/>
</dbReference>
<evidence type="ECO:0000256" key="1">
    <source>
        <dbReference type="ARBA" id="ARBA00023015"/>
    </source>
</evidence>
<dbReference type="InterPro" id="IPR011006">
    <property type="entry name" value="CheY-like_superfamily"/>
</dbReference>
<dbReference type="SUPFAM" id="SSF46689">
    <property type="entry name" value="Homeodomain-like"/>
    <property type="match status" value="1"/>
</dbReference>
<dbReference type="Proteomes" id="UP000245263">
    <property type="component" value="Chromosome 1"/>
</dbReference>
<dbReference type="Gene3D" id="3.40.50.2300">
    <property type="match status" value="1"/>
</dbReference>
<dbReference type="InterPro" id="IPR018062">
    <property type="entry name" value="HTH_AraC-typ_CS"/>
</dbReference>
<proteinExistence type="predicted"/>
<evidence type="ECO:0000313" key="8">
    <source>
        <dbReference type="Proteomes" id="UP000245263"/>
    </source>
</evidence>
<dbReference type="SMART" id="SM00342">
    <property type="entry name" value="HTH_ARAC"/>
    <property type="match status" value="1"/>
</dbReference>
<evidence type="ECO:0000259" key="6">
    <source>
        <dbReference type="PROSITE" id="PS50110"/>
    </source>
</evidence>
<dbReference type="InterPro" id="IPR001789">
    <property type="entry name" value="Sig_transdc_resp-reg_receiver"/>
</dbReference>
<dbReference type="PANTHER" id="PTHR43280:SF29">
    <property type="entry name" value="ARAC-FAMILY TRANSCRIPTIONAL REGULATOR"/>
    <property type="match status" value="1"/>
</dbReference>
<sequence>MNILIVEDEPVHARYLKQLLEKVLGNDIEAIFHETSLIQSGNYLKEGGIDLLFLDLNLFGENGFDLLKTVPTTNILTIVVSGNTDQALSAFEYGVIDFIAKPVLEDRLRLALERYDSFRRMYDPKLNKKFTRHIPMKETPRLEIGQYAKTRLLQVNLEDLQTRLNHLMDVEKIYLDEDLSLEVLAEKLDLHPRQLSEFLNGRMNITFNSYVHKYRINEAKKILLEFPDKNVSDVGFDVGYKSLSNFYEAFKKETGMTASELRANELVRCR</sequence>
<protein>
    <submittedName>
        <fullName evidence="7">Uncharacterized protein</fullName>
    </submittedName>
</protein>
<evidence type="ECO:0000313" key="7">
    <source>
        <dbReference type="EMBL" id="BDA77693.1"/>
    </source>
</evidence>
<dbReference type="SMART" id="SM00448">
    <property type="entry name" value="REC"/>
    <property type="match status" value="1"/>
</dbReference>
<dbReference type="Pfam" id="PF00072">
    <property type="entry name" value="Response_reg"/>
    <property type="match status" value="1"/>
</dbReference>
<dbReference type="PROSITE" id="PS50110">
    <property type="entry name" value="RESPONSE_REGULATORY"/>
    <property type="match status" value="1"/>
</dbReference>
<keyword evidence="1" id="KW-0805">Transcription regulation</keyword>
<dbReference type="InterPro" id="IPR009057">
    <property type="entry name" value="Homeodomain-like_sf"/>
</dbReference>
<keyword evidence="4" id="KW-0597">Phosphoprotein</keyword>
<keyword evidence="3" id="KW-0804">Transcription</keyword>
<keyword evidence="2" id="KW-0238">DNA-binding</keyword>
<evidence type="ECO:0000256" key="3">
    <source>
        <dbReference type="ARBA" id="ARBA00023163"/>
    </source>
</evidence>
<dbReference type="EMBL" id="AP025028">
    <property type="protein sequence ID" value="BDA77693.1"/>
    <property type="molecule type" value="Genomic_DNA"/>
</dbReference>
<dbReference type="PROSITE" id="PS00041">
    <property type="entry name" value="HTH_ARAC_FAMILY_1"/>
    <property type="match status" value="1"/>
</dbReference>
<feature type="domain" description="HTH araC/xylS-type" evidence="5">
    <location>
        <begin position="165"/>
        <end position="264"/>
    </location>
</feature>
<keyword evidence="8" id="KW-1185">Reference proteome</keyword>
<dbReference type="Gene3D" id="1.10.10.60">
    <property type="entry name" value="Homeodomain-like"/>
    <property type="match status" value="2"/>
</dbReference>
<feature type="modified residue" description="4-aspartylphosphate" evidence="4">
    <location>
        <position position="55"/>
    </location>
</feature>
<feature type="domain" description="Response regulatory" evidence="6">
    <location>
        <begin position="2"/>
        <end position="116"/>
    </location>
</feature>
<dbReference type="PANTHER" id="PTHR43280">
    <property type="entry name" value="ARAC-FAMILY TRANSCRIPTIONAL REGULATOR"/>
    <property type="match status" value="1"/>
</dbReference>
<dbReference type="Pfam" id="PF12833">
    <property type="entry name" value="HTH_18"/>
    <property type="match status" value="1"/>
</dbReference>
<dbReference type="SUPFAM" id="SSF52172">
    <property type="entry name" value="CheY-like"/>
    <property type="match status" value="1"/>
</dbReference>
<organism evidence="7 8">
    <name type="scientific">Leptospira kobayashii</name>
    <dbReference type="NCBI Taxonomy" id="1917830"/>
    <lineage>
        <taxon>Bacteria</taxon>
        <taxon>Pseudomonadati</taxon>
        <taxon>Spirochaetota</taxon>
        <taxon>Spirochaetia</taxon>
        <taxon>Leptospirales</taxon>
        <taxon>Leptospiraceae</taxon>
        <taxon>Leptospira</taxon>
    </lineage>
</organism>
<reference evidence="7 8" key="1">
    <citation type="submission" date="2021-08" db="EMBL/GenBank/DDBJ databases">
        <title>Complete genome sequence of Leptospira kobayashii strain E30.</title>
        <authorList>
            <person name="Nakao R."/>
            <person name="Nakamura S."/>
            <person name="Masuzawa T."/>
            <person name="Koizumi N."/>
        </authorList>
    </citation>
    <scope>NUCLEOTIDE SEQUENCE [LARGE SCALE GENOMIC DNA]</scope>
    <source>
        <strain evidence="7 8">E30</strain>
    </source>
</reference>
<gene>
    <name evidence="7" type="ORF">LPTSP3_g06230</name>
</gene>
<name>A0ABM7UGS9_9LEPT</name>
<dbReference type="InterPro" id="IPR018060">
    <property type="entry name" value="HTH_AraC"/>
</dbReference>
<evidence type="ECO:0000259" key="5">
    <source>
        <dbReference type="PROSITE" id="PS01124"/>
    </source>
</evidence>